<dbReference type="CDD" id="cd00143">
    <property type="entry name" value="PP2Cc"/>
    <property type="match status" value="1"/>
</dbReference>
<sequence>MGHLLHRPNRESTTQTAPDTQPRPPAAREPAGLELSWVMVRTTGLSLTRCIRINPRDCCTANRRTFHDYYTPRDRPEVRIPIAKAKAHCGLYSSRGDRPTNEDRLRVGTLNKLVNKSTTEDKTMFYFAVIDGHGGQTCSEWLKENLHDHIEGVRSREIAKMVTAWRKEVGGYFARFRPQVLQDYIGGLDPDNTDQLSLEARLTAAFLSADLHYIRENAEAGAVASIALIQSHDDQPFWNSSTYTITSAHVGDTRILLCSTEKGGLSEVLTTNHHPSSPAELERLRRFTTRFTTDSFGTERFGQFANTRAFGDAKMKKVGVSAEPQLAVVDCHAESYAFMVMCTDGVTDVLSDQEIIDVVKTFDTDTPARAAEELVLLAQHLGTDDNASCCVVRLPAWEADFSRVDYTKDLRKYRLENANVRDRRT</sequence>
<proteinExistence type="predicted"/>
<dbReference type="PROSITE" id="PS51746">
    <property type="entry name" value="PPM_2"/>
    <property type="match status" value="1"/>
</dbReference>
<feature type="domain" description="PPM-type phosphatase" evidence="2">
    <location>
        <begin position="88"/>
        <end position="394"/>
    </location>
</feature>
<protein>
    <submittedName>
        <fullName evidence="3">Phosphatase 2C-like domain-containing protein</fullName>
    </submittedName>
</protein>
<name>A0A1Y2FDV9_PROLT</name>
<gene>
    <name evidence="3" type="ORF">BCR37DRAFT_380041</name>
</gene>
<dbReference type="InterPro" id="IPR001932">
    <property type="entry name" value="PPM-type_phosphatase-like_dom"/>
</dbReference>
<dbReference type="InterPro" id="IPR036457">
    <property type="entry name" value="PPM-type-like_dom_sf"/>
</dbReference>
<dbReference type="RefSeq" id="XP_040725236.1">
    <property type="nucleotide sequence ID" value="XM_040869408.1"/>
</dbReference>
<dbReference type="GO" id="GO:0004722">
    <property type="term" value="F:protein serine/threonine phosphatase activity"/>
    <property type="evidence" value="ECO:0007669"/>
    <property type="project" value="InterPro"/>
</dbReference>
<accession>A0A1Y2FDV9</accession>
<keyword evidence="4" id="KW-1185">Reference proteome</keyword>
<dbReference type="OrthoDB" id="416093at2759"/>
<evidence type="ECO:0000259" key="2">
    <source>
        <dbReference type="PROSITE" id="PS51746"/>
    </source>
</evidence>
<comment type="caution">
    <text evidence="3">The sequence shown here is derived from an EMBL/GenBank/DDBJ whole genome shotgun (WGS) entry which is preliminary data.</text>
</comment>
<dbReference type="PANTHER" id="PTHR13832:SF589">
    <property type="entry name" value="[PYRUVATE DEHYDROGENASE [ACETYL-TRANSFERRING]]-PHOSPHATASE 2, MITOCHONDRIAL"/>
    <property type="match status" value="1"/>
</dbReference>
<evidence type="ECO:0000313" key="3">
    <source>
        <dbReference type="EMBL" id="ORY82102.1"/>
    </source>
</evidence>
<dbReference type="InterPro" id="IPR015655">
    <property type="entry name" value="PP2C"/>
</dbReference>
<dbReference type="PANTHER" id="PTHR13832">
    <property type="entry name" value="PROTEIN PHOSPHATASE 2C"/>
    <property type="match status" value="1"/>
</dbReference>
<dbReference type="AlphaFoldDB" id="A0A1Y2FDV9"/>
<evidence type="ECO:0000256" key="1">
    <source>
        <dbReference type="SAM" id="MobiDB-lite"/>
    </source>
</evidence>
<organism evidence="3 4">
    <name type="scientific">Protomyces lactucae-debilis</name>
    <dbReference type="NCBI Taxonomy" id="2754530"/>
    <lineage>
        <taxon>Eukaryota</taxon>
        <taxon>Fungi</taxon>
        <taxon>Dikarya</taxon>
        <taxon>Ascomycota</taxon>
        <taxon>Taphrinomycotina</taxon>
        <taxon>Taphrinomycetes</taxon>
        <taxon>Taphrinales</taxon>
        <taxon>Protomycetaceae</taxon>
        <taxon>Protomyces</taxon>
    </lineage>
</organism>
<dbReference type="SUPFAM" id="SSF81606">
    <property type="entry name" value="PP2C-like"/>
    <property type="match status" value="1"/>
</dbReference>
<feature type="region of interest" description="Disordered" evidence="1">
    <location>
        <begin position="1"/>
        <end position="32"/>
    </location>
</feature>
<dbReference type="EMBL" id="MCFI01000010">
    <property type="protein sequence ID" value="ORY82102.1"/>
    <property type="molecule type" value="Genomic_DNA"/>
</dbReference>
<dbReference type="GeneID" id="63786007"/>
<reference evidence="3 4" key="1">
    <citation type="submission" date="2016-07" db="EMBL/GenBank/DDBJ databases">
        <title>Pervasive Adenine N6-methylation of Active Genes in Fungi.</title>
        <authorList>
            <consortium name="DOE Joint Genome Institute"/>
            <person name="Mondo S.J."/>
            <person name="Dannebaum R.O."/>
            <person name="Kuo R.C."/>
            <person name="Labutti K."/>
            <person name="Haridas S."/>
            <person name="Kuo A."/>
            <person name="Salamov A."/>
            <person name="Ahrendt S.R."/>
            <person name="Lipzen A."/>
            <person name="Sullivan W."/>
            <person name="Andreopoulos W.B."/>
            <person name="Clum A."/>
            <person name="Lindquist E."/>
            <person name="Daum C."/>
            <person name="Ramamoorthy G.K."/>
            <person name="Gryganskyi A."/>
            <person name="Culley D."/>
            <person name="Magnuson J.K."/>
            <person name="James T.Y."/>
            <person name="O'Malley M.A."/>
            <person name="Stajich J.E."/>
            <person name="Spatafora J.W."/>
            <person name="Visel A."/>
            <person name="Grigoriev I.V."/>
        </authorList>
    </citation>
    <scope>NUCLEOTIDE SEQUENCE [LARGE SCALE GENOMIC DNA]</scope>
    <source>
        <strain evidence="3 4">12-1054</strain>
    </source>
</reference>
<evidence type="ECO:0000313" key="4">
    <source>
        <dbReference type="Proteomes" id="UP000193685"/>
    </source>
</evidence>
<dbReference type="Proteomes" id="UP000193685">
    <property type="component" value="Unassembled WGS sequence"/>
</dbReference>
<dbReference type="Gene3D" id="3.60.40.10">
    <property type="entry name" value="PPM-type phosphatase domain"/>
    <property type="match status" value="1"/>
</dbReference>
<dbReference type="SMART" id="SM00332">
    <property type="entry name" value="PP2Cc"/>
    <property type="match status" value="1"/>
</dbReference>
<dbReference type="Pfam" id="PF00481">
    <property type="entry name" value="PP2C"/>
    <property type="match status" value="1"/>
</dbReference>
<dbReference type="STRING" id="56484.A0A1Y2FDV9"/>
<dbReference type="OMA" id="FKGGSTC"/>